<evidence type="ECO:0000313" key="4">
    <source>
        <dbReference type="Proteomes" id="UP000631114"/>
    </source>
</evidence>
<feature type="region of interest" description="Disordered" evidence="1">
    <location>
        <begin position="124"/>
        <end position="193"/>
    </location>
</feature>
<evidence type="ECO:0000313" key="3">
    <source>
        <dbReference type="EMBL" id="KAF9597811.1"/>
    </source>
</evidence>
<reference evidence="3 4" key="1">
    <citation type="submission" date="2020-10" db="EMBL/GenBank/DDBJ databases">
        <title>The Coptis chinensis genome and diversification of protoberbering-type alkaloids.</title>
        <authorList>
            <person name="Wang B."/>
            <person name="Shu S."/>
            <person name="Song C."/>
            <person name="Liu Y."/>
        </authorList>
    </citation>
    <scope>NUCLEOTIDE SEQUENCE [LARGE SCALE GENOMIC DNA]</scope>
    <source>
        <strain evidence="3">HL-2020</strain>
        <tissue evidence="3">Leaf</tissue>
    </source>
</reference>
<dbReference type="OrthoDB" id="2009617at2759"/>
<keyword evidence="4" id="KW-1185">Reference proteome</keyword>
<feature type="compositionally biased region" description="Pro residues" evidence="1">
    <location>
        <begin position="133"/>
        <end position="153"/>
    </location>
</feature>
<feature type="compositionally biased region" description="Polar residues" evidence="1">
    <location>
        <begin position="154"/>
        <end position="193"/>
    </location>
</feature>
<dbReference type="EMBL" id="JADFTS010000007">
    <property type="protein sequence ID" value="KAF9597811.1"/>
    <property type="molecule type" value="Genomic_DNA"/>
</dbReference>
<dbReference type="InterPro" id="IPR004332">
    <property type="entry name" value="Transposase_MuDR"/>
</dbReference>
<feature type="domain" description="Transposase MuDR plant" evidence="2">
    <location>
        <begin position="431"/>
        <end position="491"/>
    </location>
</feature>
<protein>
    <recommendedName>
        <fullName evidence="2">Transposase MuDR plant domain-containing protein</fullName>
    </recommendedName>
</protein>
<accession>A0A835HDE5</accession>
<comment type="caution">
    <text evidence="3">The sequence shown here is derived from an EMBL/GenBank/DDBJ whole genome shotgun (WGS) entry which is preliminary data.</text>
</comment>
<gene>
    <name evidence="3" type="ORF">IFM89_021896</name>
</gene>
<evidence type="ECO:0000256" key="1">
    <source>
        <dbReference type="SAM" id="MobiDB-lite"/>
    </source>
</evidence>
<proteinExistence type="predicted"/>
<dbReference type="AlphaFoldDB" id="A0A835HDE5"/>
<dbReference type="Pfam" id="PF03108">
    <property type="entry name" value="DBD_Tnp_Mut"/>
    <property type="match status" value="1"/>
</dbReference>
<evidence type="ECO:0000259" key="2">
    <source>
        <dbReference type="Pfam" id="PF03108"/>
    </source>
</evidence>
<sequence>MWFGKRKFVVHLGGLWKDVTPGLICLADYSAGLRRILTLEDDELNWIDFIKKVQMFVPRKKVSSVQCILAGHLCVLGTDQQLMLMWENIMVESDYRFHLFVSYDHQIVQGTTDNWEKDSRIMGIVPTHDSNPMPTPQSNPMPTPQSNPIPTPQSNPMHSSQSNPMLTPQSNPMHTFQFNPMSSPDSNLMHSPDSSPVNIFDLTKPINESTLDDYVDLTKEIPKKPKRKRKPYKKKRCNVKDFESQSEDEYIVEPTMDPHLESTGEAYVIDIDDETIHVEEEIEFQSQSEDTHDIGANDVDVDKVIDVYREITFEHDIVDNDGGCNIFHNDVMDDATDDEQDRCFDMSNGVGPYMTQETCYVSEKESDEEDEDWDYDEEEASDDDISKLELVSEGEMDVDIQIDEFVKSTRNLYEVEDNERIEDPALGTTNFSLTKGMTWRTILECRKFMKDMAIAQKFSFKQKKNDKTRYKLVCKDPECKWFVNCSRKVDGHTLKLRLFNPTHTCEGDKNNKNVQAKAPWVANELEDFARAHPTFAPKRLA</sequence>
<dbReference type="Proteomes" id="UP000631114">
    <property type="component" value="Unassembled WGS sequence"/>
</dbReference>
<organism evidence="3 4">
    <name type="scientific">Coptis chinensis</name>
    <dbReference type="NCBI Taxonomy" id="261450"/>
    <lineage>
        <taxon>Eukaryota</taxon>
        <taxon>Viridiplantae</taxon>
        <taxon>Streptophyta</taxon>
        <taxon>Embryophyta</taxon>
        <taxon>Tracheophyta</taxon>
        <taxon>Spermatophyta</taxon>
        <taxon>Magnoliopsida</taxon>
        <taxon>Ranunculales</taxon>
        <taxon>Ranunculaceae</taxon>
        <taxon>Coptidoideae</taxon>
        <taxon>Coptis</taxon>
    </lineage>
</organism>
<name>A0A835HDE5_9MAGN</name>